<reference evidence="1 2" key="1">
    <citation type="submission" date="2015-02" db="EMBL/GenBank/DDBJ databases">
        <title>Single-cell genomics of uncultivated deep-branching MTB reveals a conserved set of magnetosome genes.</title>
        <authorList>
            <person name="Kolinko S."/>
            <person name="Richter M."/>
            <person name="Glockner F.O."/>
            <person name="Brachmann A."/>
            <person name="Schuler D."/>
        </authorList>
    </citation>
    <scope>NUCLEOTIDE SEQUENCE [LARGE SCALE GENOMIC DNA]</scope>
    <source>
        <strain evidence="1">TM-1</strain>
    </source>
</reference>
<dbReference type="EMBL" id="LACI01001395">
    <property type="protein sequence ID" value="KJU84559.1"/>
    <property type="molecule type" value="Genomic_DNA"/>
</dbReference>
<organism evidence="1 2">
    <name type="scientific">Candidatus Magnetobacterium bavaricum</name>
    <dbReference type="NCBI Taxonomy" id="29290"/>
    <lineage>
        <taxon>Bacteria</taxon>
        <taxon>Pseudomonadati</taxon>
        <taxon>Nitrospirota</taxon>
        <taxon>Thermodesulfovibrionia</taxon>
        <taxon>Thermodesulfovibrionales</taxon>
        <taxon>Candidatus Magnetobacteriaceae</taxon>
        <taxon>Candidatus Magnetobacterium</taxon>
    </lineage>
</organism>
<dbReference type="InterPro" id="IPR008203">
    <property type="entry name" value="AF2212-like"/>
</dbReference>
<comment type="caution">
    <text evidence="1">The sequence shown here is derived from an EMBL/GenBank/DDBJ whole genome shotgun (WGS) entry which is preliminary data.</text>
</comment>
<keyword evidence="2" id="KW-1185">Reference proteome</keyword>
<dbReference type="InterPro" id="IPR024069">
    <property type="entry name" value="AF2212-like_dom_sf"/>
</dbReference>
<dbReference type="AlphaFoldDB" id="A0A0F3GRH8"/>
<proteinExistence type="predicted"/>
<name>A0A0F3GRH8_9BACT</name>
<dbReference type="Gene3D" id="4.10.1150.10">
    <property type="entry name" value="AF2212/PG0164-like"/>
    <property type="match status" value="1"/>
</dbReference>
<dbReference type="Proteomes" id="UP000033423">
    <property type="component" value="Unassembled WGS sequence"/>
</dbReference>
<sequence length="71" mass="8489">MMVAVMTRFHNGVFEPLEKVDFKDGQEVLVVVLDDNQDDNWNEWLELTNSCFARDWDDEKEAFYDKMEENP</sequence>
<evidence type="ECO:0000313" key="2">
    <source>
        <dbReference type="Proteomes" id="UP000033423"/>
    </source>
</evidence>
<dbReference type="Pfam" id="PF01954">
    <property type="entry name" value="AF2212-like"/>
    <property type="match status" value="1"/>
</dbReference>
<gene>
    <name evidence="1" type="ORF">MBAV_003243</name>
</gene>
<evidence type="ECO:0000313" key="1">
    <source>
        <dbReference type="EMBL" id="KJU84559.1"/>
    </source>
</evidence>
<protein>
    <submittedName>
        <fullName evidence="1">Protein belonging to Uncharacterized protein family UPF0165</fullName>
    </submittedName>
</protein>
<accession>A0A0F3GRH8</accession>
<dbReference type="SUPFAM" id="SSF141694">
    <property type="entry name" value="AF2212/PG0164-like"/>
    <property type="match status" value="1"/>
</dbReference>